<proteinExistence type="predicted"/>
<protein>
    <submittedName>
        <fullName evidence="1">Uncharacterized protein</fullName>
    </submittedName>
</protein>
<dbReference type="EMBL" id="VIGI01000007">
    <property type="protein sequence ID" value="KAB8298322.1"/>
    <property type="molecule type" value="Genomic_DNA"/>
</dbReference>
<dbReference type="AlphaFoldDB" id="A0A5N6K719"/>
<sequence length="90" mass="10635">MEVTTCHIIYYQTLLDEKDIMTYSKISNIIPNTHEEPKKTNLFTLDHHVFASRTALTPKPLFKLNLLYNSWVFFGYCRDAFHQIGTNMTY</sequence>
<evidence type="ECO:0000313" key="1">
    <source>
        <dbReference type="EMBL" id="KAB8298322.1"/>
    </source>
</evidence>
<organism evidence="1 2">
    <name type="scientific">Monilinia laxa</name>
    <name type="common">Brown rot fungus</name>
    <name type="synonym">Sclerotinia laxa</name>
    <dbReference type="NCBI Taxonomy" id="61186"/>
    <lineage>
        <taxon>Eukaryota</taxon>
        <taxon>Fungi</taxon>
        <taxon>Dikarya</taxon>
        <taxon>Ascomycota</taxon>
        <taxon>Pezizomycotina</taxon>
        <taxon>Leotiomycetes</taxon>
        <taxon>Helotiales</taxon>
        <taxon>Sclerotiniaceae</taxon>
        <taxon>Monilinia</taxon>
    </lineage>
</organism>
<dbReference type="Proteomes" id="UP000326757">
    <property type="component" value="Unassembled WGS sequence"/>
</dbReference>
<evidence type="ECO:0000313" key="2">
    <source>
        <dbReference type="Proteomes" id="UP000326757"/>
    </source>
</evidence>
<comment type="caution">
    <text evidence="1">The sequence shown here is derived from an EMBL/GenBank/DDBJ whole genome shotgun (WGS) entry which is preliminary data.</text>
</comment>
<accession>A0A5N6K719</accession>
<reference evidence="1 2" key="1">
    <citation type="submission" date="2019-06" db="EMBL/GenBank/DDBJ databases">
        <title>Genome Sequence of the Brown Rot Fungal Pathogen Monilinia laxa.</title>
        <authorList>
            <person name="De Miccolis Angelini R.M."/>
            <person name="Landi L."/>
            <person name="Abate D."/>
            <person name="Pollastro S."/>
            <person name="Romanazzi G."/>
            <person name="Faretra F."/>
        </authorList>
    </citation>
    <scope>NUCLEOTIDE SEQUENCE [LARGE SCALE GENOMIC DNA]</scope>
    <source>
        <strain evidence="1 2">Mlax316</strain>
    </source>
</reference>
<gene>
    <name evidence="1" type="ORF">EYC80_002050</name>
</gene>
<name>A0A5N6K719_MONLA</name>
<keyword evidence="2" id="KW-1185">Reference proteome</keyword>